<evidence type="ECO:0000313" key="3">
    <source>
        <dbReference type="Proteomes" id="UP000600026"/>
    </source>
</evidence>
<comment type="caution">
    <text evidence="2">The sequence shown here is derived from an EMBL/GenBank/DDBJ whole genome shotgun (WGS) entry which is preliminary data.</text>
</comment>
<dbReference type="AlphaFoldDB" id="A0A919H5C4"/>
<dbReference type="Proteomes" id="UP000600026">
    <property type="component" value="Unassembled WGS sequence"/>
</dbReference>
<dbReference type="EMBL" id="BNEE01000006">
    <property type="protein sequence ID" value="GHI87744.1"/>
    <property type="molecule type" value="Genomic_DNA"/>
</dbReference>
<feature type="region of interest" description="Disordered" evidence="1">
    <location>
        <begin position="39"/>
        <end position="80"/>
    </location>
</feature>
<sequence>MEASTSGVRQACICHHSVKAAIPNKASEITDMNTEVYKLSPTDMPQPQAAIVKPPGDAQRAPRPAAPASPSCAPPSAPSR</sequence>
<organism evidence="2 3">
    <name type="scientific">Streptomyces xanthophaeus</name>
    <dbReference type="NCBI Taxonomy" id="67385"/>
    <lineage>
        <taxon>Bacteria</taxon>
        <taxon>Bacillati</taxon>
        <taxon>Actinomycetota</taxon>
        <taxon>Actinomycetes</taxon>
        <taxon>Kitasatosporales</taxon>
        <taxon>Streptomycetaceae</taxon>
        <taxon>Streptomyces</taxon>
    </lineage>
</organism>
<evidence type="ECO:0000256" key="1">
    <source>
        <dbReference type="SAM" id="MobiDB-lite"/>
    </source>
</evidence>
<reference evidence="2" key="1">
    <citation type="submission" date="2020-09" db="EMBL/GenBank/DDBJ databases">
        <title>Whole genome shotgun sequence of Streptomyces xanthophaeus NBRC 12829.</title>
        <authorList>
            <person name="Komaki H."/>
            <person name="Tamura T."/>
        </authorList>
    </citation>
    <scope>NUCLEOTIDE SEQUENCE</scope>
    <source>
        <strain evidence="2">NBRC 12829</strain>
    </source>
</reference>
<name>A0A919H5C4_9ACTN</name>
<evidence type="ECO:0000313" key="2">
    <source>
        <dbReference type="EMBL" id="GHI87744.1"/>
    </source>
</evidence>
<accession>A0A919H5C4</accession>
<keyword evidence="3" id="KW-1185">Reference proteome</keyword>
<gene>
    <name evidence="2" type="ORF">Sxan_51080</name>
</gene>
<proteinExistence type="predicted"/>
<feature type="compositionally biased region" description="Pro residues" evidence="1">
    <location>
        <begin position="64"/>
        <end position="80"/>
    </location>
</feature>
<protein>
    <submittedName>
        <fullName evidence="2">Uncharacterized protein</fullName>
    </submittedName>
</protein>